<comment type="subunit">
    <text evidence="2">In C.crescentus, the flagellar filament is composed of multiple flagellins of 29 kDa; 27 kDa and 25 kDa.</text>
</comment>
<keyword evidence="8" id="KW-1185">Reference proteome</keyword>
<dbReference type="GO" id="GO:0005198">
    <property type="term" value="F:structural molecule activity"/>
    <property type="evidence" value="ECO:0007669"/>
    <property type="project" value="UniProtKB-UniRule"/>
</dbReference>
<dbReference type="Gene3D" id="1.20.1330.10">
    <property type="entry name" value="f41 fragment of flagellin, N-terminal domain"/>
    <property type="match status" value="1"/>
</dbReference>
<sequence length="281" mass="29607">MAGMSIRTNRAAMTALQNLNATAAQLAATQNRISTGLKVSSAKDNGAVWAIANYQRSQISSIDVLQTSLNRGKSVIDVAMAAGESISDIFTLMKEKALAASDTSIDTTARAALSEEFMTLAKQVDRISKTSSFNGTSLIGAGNQNISVLAGLGGDTMTIRAQDMSLAGLWGSVPGHGAVTLGPITSAADAQKFIDATNFAIKTTSLSLAKMGTDSKMLDRQSTMLYKIQDAMEAGVGNLVDADMAKESVKLQALQTKMQLGIMALSMANRSSQLILELFRR</sequence>
<dbReference type="Pfam" id="PF00700">
    <property type="entry name" value="Flagellin_C"/>
    <property type="match status" value="1"/>
</dbReference>
<evidence type="ECO:0000313" key="7">
    <source>
        <dbReference type="EMBL" id="GGZ40561.1"/>
    </source>
</evidence>
<dbReference type="InterPro" id="IPR046358">
    <property type="entry name" value="Flagellin_C"/>
</dbReference>
<comment type="subcellular location">
    <subcellularLocation>
        <location evidence="4">Secreted</location>
    </subcellularLocation>
    <subcellularLocation>
        <location evidence="4">Bacterial flagellum</location>
    </subcellularLocation>
</comment>
<dbReference type="Pfam" id="PF00669">
    <property type="entry name" value="Flagellin_N"/>
    <property type="match status" value="1"/>
</dbReference>
<keyword evidence="4" id="KW-0964">Secreted</keyword>
<comment type="function">
    <text evidence="4">Flagellin is the subunit protein which polymerizes to form the filaments of bacterial flagella.</text>
</comment>
<organism evidence="7 8">
    <name type="scientific">Asticcacaulis endophyticus</name>
    <dbReference type="NCBI Taxonomy" id="1395890"/>
    <lineage>
        <taxon>Bacteria</taxon>
        <taxon>Pseudomonadati</taxon>
        <taxon>Pseudomonadota</taxon>
        <taxon>Alphaproteobacteria</taxon>
        <taxon>Caulobacterales</taxon>
        <taxon>Caulobacteraceae</taxon>
        <taxon>Asticcacaulis</taxon>
    </lineage>
</organism>
<dbReference type="EMBL" id="BMZB01000004">
    <property type="protein sequence ID" value="GGZ40561.1"/>
    <property type="molecule type" value="Genomic_DNA"/>
</dbReference>
<dbReference type="GO" id="GO:0005576">
    <property type="term" value="C:extracellular region"/>
    <property type="evidence" value="ECO:0007669"/>
    <property type="project" value="UniProtKB-SubCell"/>
</dbReference>
<reference evidence="7" key="2">
    <citation type="submission" date="2020-09" db="EMBL/GenBank/DDBJ databases">
        <authorList>
            <person name="Sun Q."/>
            <person name="Kim S."/>
        </authorList>
    </citation>
    <scope>NUCLEOTIDE SEQUENCE</scope>
    <source>
        <strain evidence="7">KCTC 32296</strain>
    </source>
</reference>
<comment type="caution">
    <text evidence="7">The sequence shown here is derived from an EMBL/GenBank/DDBJ whole genome shotgun (WGS) entry which is preliminary data.</text>
</comment>
<gene>
    <name evidence="7" type="primary">fljK</name>
    <name evidence="7" type="ORF">GCM10011273_29110</name>
</gene>
<reference evidence="7" key="1">
    <citation type="journal article" date="2014" name="Int. J. Syst. Evol. Microbiol.">
        <title>Complete genome sequence of Corynebacterium casei LMG S-19264T (=DSM 44701T), isolated from a smear-ripened cheese.</title>
        <authorList>
            <consortium name="US DOE Joint Genome Institute (JGI-PGF)"/>
            <person name="Walter F."/>
            <person name="Albersmeier A."/>
            <person name="Kalinowski J."/>
            <person name="Ruckert C."/>
        </authorList>
    </citation>
    <scope>NUCLEOTIDE SEQUENCE</scope>
    <source>
        <strain evidence="7">KCTC 32296</strain>
    </source>
</reference>
<proteinExistence type="inferred from homology"/>
<name>A0A918QC20_9CAUL</name>
<dbReference type="PRINTS" id="PR00207">
    <property type="entry name" value="FLAGELLIN"/>
</dbReference>
<accession>A0A918QC20</accession>
<dbReference type="Proteomes" id="UP000662572">
    <property type="component" value="Unassembled WGS sequence"/>
</dbReference>
<dbReference type="AlphaFoldDB" id="A0A918QC20"/>
<dbReference type="PANTHER" id="PTHR42792">
    <property type="entry name" value="FLAGELLIN"/>
    <property type="match status" value="1"/>
</dbReference>
<keyword evidence="7" id="KW-0282">Flagellum</keyword>
<evidence type="ECO:0000259" key="6">
    <source>
        <dbReference type="Pfam" id="PF00700"/>
    </source>
</evidence>
<protein>
    <recommendedName>
        <fullName evidence="4">Flagellin</fullName>
    </recommendedName>
</protein>
<keyword evidence="7" id="KW-0969">Cilium</keyword>
<evidence type="ECO:0000256" key="3">
    <source>
        <dbReference type="ARBA" id="ARBA00023143"/>
    </source>
</evidence>
<dbReference type="GO" id="GO:0009288">
    <property type="term" value="C:bacterial-type flagellum"/>
    <property type="evidence" value="ECO:0007669"/>
    <property type="project" value="UniProtKB-SubCell"/>
</dbReference>
<dbReference type="InterPro" id="IPR001492">
    <property type="entry name" value="Flagellin"/>
</dbReference>
<feature type="domain" description="Flagellin N-terminal" evidence="5">
    <location>
        <begin position="6"/>
        <end position="139"/>
    </location>
</feature>
<dbReference type="PANTHER" id="PTHR42792:SF2">
    <property type="entry name" value="FLAGELLIN"/>
    <property type="match status" value="1"/>
</dbReference>
<evidence type="ECO:0000313" key="8">
    <source>
        <dbReference type="Proteomes" id="UP000662572"/>
    </source>
</evidence>
<evidence type="ECO:0000256" key="1">
    <source>
        <dbReference type="ARBA" id="ARBA00005709"/>
    </source>
</evidence>
<dbReference type="InterPro" id="IPR001029">
    <property type="entry name" value="Flagellin_N"/>
</dbReference>
<evidence type="ECO:0000256" key="4">
    <source>
        <dbReference type="RuleBase" id="RU362073"/>
    </source>
</evidence>
<comment type="similarity">
    <text evidence="1 4">Belongs to the bacterial flagellin family.</text>
</comment>
<evidence type="ECO:0000256" key="2">
    <source>
        <dbReference type="ARBA" id="ARBA00011829"/>
    </source>
</evidence>
<feature type="domain" description="Flagellin C-terminal" evidence="6">
    <location>
        <begin position="195"/>
        <end position="279"/>
    </location>
</feature>
<keyword evidence="3 4" id="KW-0975">Bacterial flagellum</keyword>
<dbReference type="SUPFAM" id="SSF64518">
    <property type="entry name" value="Phase 1 flagellin"/>
    <property type="match status" value="1"/>
</dbReference>
<keyword evidence="7" id="KW-0966">Cell projection</keyword>
<evidence type="ECO:0000259" key="5">
    <source>
        <dbReference type="Pfam" id="PF00669"/>
    </source>
</evidence>